<dbReference type="Pfam" id="PF07727">
    <property type="entry name" value="RVT_2"/>
    <property type="match status" value="1"/>
</dbReference>
<sequence length="345" mass="38622">MHVPPGLTAQPGQVCLLKRSLYGLKQASRQWYAKLSSFLLLHGYHHSQADHSLFLKFSGPNITALLIYVDDIVLSGNDLSEITHVTFLLDQAFKVKNLGDLKYFLGLEVACSADDYTTKLTSETGTALADPSPYRRLIGKLIYLTSTRPNIAFAVQNLSQFVSSPTDIHFRAAFHVLRYLKQSLGAVYLGDSLISWKSKKQAIVSRSSSEAEYRALASTTCEIQWLTFLLEDFRVPYEKPALLFCDNDSAIQIASNQVFHERTKHIEIDCHVVREKVNRGVLKLLPIHSSMQLADILTKALHPHVFRESYGKLGMCNIHSQLEGGSQLDHQPKNVSAQESQPKAP</sequence>
<accession>A0A151SCV8</accession>
<protein>
    <submittedName>
        <fullName evidence="3">Retrovirus-related Pol polyprotein from transposon TNT 1-94</fullName>
    </submittedName>
</protein>
<dbReference type="SUPFAM" id="SSF56672">
    <property type="entry name" value="DNA/RNA polymerases"/>
    <property type="match status" value="1"/>
</dbReference>
<dbReference type="InterPro" id="IPR043502">
    <property type="entry name" value="DNA/RNA_pol_sf"/>
</dbReference>
<name>A0A151SCV8_CAJCA</name>
<feature type="region of interest" description="Disordered" evidence="1">
    <location>
        <begin position="324"/>
        <end position="345"/>
    </location>
</feature>
<dbReference type="AlphaFoldDB" id="A0A151SCV8"/>
<keyword evidence="4" id="KW-1185">Reference proteome</keyword>
<feature type="compositionally biased region" description="Polar residues" evidence="1">
    <location>
        <begin position="333"/>
        <end position="345"/>
    </location>
</feature>
<gene>
    <name evidence="3" type="ORF">KK1_025407</name>
</gene>
<evidence type="ECO:0000259" key="2">
    <source>
        <dbReference type="Pfam" id="PF07727"/>
    </source>
</evidence>
<evidence type="ECO:0000313" key="3">
    <source>
        <dbReference type="EMBL" id="KYP52665.1"/>
    </source>
</evidence>
<evidence type="ECO:0000256" key="1">
    <source>
        <dbReference type="SAM" id="MobiDB-lite"/>
    </source>
</evidence>
<dbReference type="EMBL" id="KQ483421">
    <property type="protein sequence ID" value="KYP52665.1"/>
    <property type="molecule type" value="Genomic_DNA"/>
</dbReference>
<dbReference type="PANTHER" id="PTHR11439:SF498">
    <property type="entry name" value="DNAK FAMILY PROTEIN"/>
    <property type="match status" value="1"/>
</dbReference>
<evidence type="ECO:0000313" key="4">
    <source>
        <dbReference type="Proteomes" id="UP000075243"/>
    </source>
</evidence>
<dbReference type="PANTHER" id="PTHR11439">
    <property type="entry name" value="GAG-POL-RELATED RETROTRANSPOSON"/>
    <property type="match status" value="1"/>
</dbReference>
<dbReference type="InterPro" id="IPR013103">
    <property type="entry name" value="RVT_2"/>
</dbReference>
<dbReference type="CDD" id="cd09272">
    <property type="entry name" value="RNase_HI_RT_Ty1"/>
    <property type="match status" value="1"/>
</dbReference>
<reference evidence="3" key="1">
    <citation type="journal article" date="2012" name="Nat. Biotechnol.">
        <title>Draft genome sequence of pigeonpea (Cajanus cajan), an orphan legume crop of resource-poor farmers.</title>
        <authorList>
            <person name="Varshney R.K."/>
            <person name="Chen W."/>
            <person name="Li Y."/>
            <person name="Bharti A.K."/>
            <person name="Saxena R.K."/>
            <person name="Schlueter J.A."/>
            <person name="Donoghue M.T."/>
            <person name="Azam S."/>
            <person name="Fan G."/>
            <person name="Whaley A.M."/>
            <person name="Farmer A.D."/>
            <person name="Sheridan J."/>
            <person name="Iwata A."/>
            <person name="Tuteja R."/>
            <person name="Penmetsa R.V."/>
            <person name="Wu W."/>
            <person name="Upadhyaya H.D."/>
            <person name="Yang S.P."/>
            <person name="Shah T."/>
            <person name="Saxena K.B."/>
            <person name="Michael T."/>
            <person name="McCombie W.R."/>
            <person name="Yang B."/>
            <person name="Zhang G."/>
            <person name="Yang H."/>
            <person name="Wang J."/>
            <person name="Spillane C."/>
            <person name="Cook D.R."/>
            <person name="May G.D."/>
            <person name="Xu X."/>
            <person name="Jackson S.A."/>
        </authorList>
    </citation>
    <scope>NUCLEOTIDE SEQUENCE [LARGE SCALE GENOMIC DNA]</scope>
</reference>
<dbReference type="OMA" id="HYISITC"/>
<dbReference type="Gramene" id="C.cajan_24045.t">
    <property type="protein sequence ID" value="C.cajan_24045.t"/>
    <property type="gene ID" value="C.cajan_24045"/>
</dbReference>
<dbReference type="Proteomes" id="UP000075243">
    <property type="component" value="Unassembled WGS sequence"/>
</dbReference>
<organism evidence="3 4">
    <name type="scientific">Cajanus cajan</name>
    <name type="common">Pigeon pea</name>
    <name type="synonym">Cajanus indicus</name>
    <dbReference type="NCBI Taxonomy" id="3821"/>
    <lineage>
        <taxon>Eukaryota</taxon>
        <taxon>Viridiplantae</taxon>
        <taxon>Streptophyta</taxon>
        <taxon>Embryophyta</taxon>
        <taxon>Tracheophyta</taxon>
        <taxon>Spermatophyta</taxon>
        <taxon>Magnoliopsida</taxon>
        <taxon>eudicotyledons</taxon>
        <taxon>Gunneridae</taxon>
        <taxon>Pentapetalae</taxon>
        <taxon>rosids</taxon>
        <taxon>fabids</taxon>
        <taxon>Fabales</taxon>
        <taxon>Fabaceae</taxon>
        <taxon>Papilionoideae</taxon>
        <taxon>50 kb inversion clade</taxon>
        <taxon>NPAAA clade</taxon>
        <taxon>indigoferoid/millettioid clade</taxon>
        <taxon>Phaseoleae</taxon>
        <taxon>Cajanus</taxon>
    </lineage>
</organism>
<feature type="domain" description="Reverse transcriptase Ty1/copia-type" evidence="2">
    <location>
        <begin position="2"/>
        <end position="121"/>
    </location>
</feature>
<proteinExistence type="predicted"/>